<keyword evidence="6" id="KW-0807">Transducer</keyword>
<evidence type="ECO:0000256" key="2">
    <source>
        <dbReference type="ARBA" id="ARBA00022475"/>
    </source>
</evidence>
<name>A0A9P9YUG6_9MUSC</name>
<dbReference type="GO" id="GO:0007165">
    <property type="term" value="P:signal transduction"/>
    <property type="evidence" value="ECO:0007669"/>
    <property type="project" value="UniProtKB-KW"/>
</dbReference>
<dbReference type="GO" id="GO:0005886">
    <property type="term" value="C:plasma membrane"/>
    <property type="evidence" value="ECO:0007669"/>
    <property type="project" value="UniProtKB-SubCell"/>
</dbReference>
<feature type="transmembrane region" description="Helical" evidence="6">
    <location>
        <begin position="370"/>
        <end position="387"/>
    </location>
</feature>
<protein>
    <recommendedName>
        <fullName evidence="6">Gustatory receptor</fullName>
    </recommendedName>
</protein>
<comment type="caution">
    <text evidence="7">The sequence shown here is derived from an EMBL/GenBank/DDBJ whole genome shotgun (WGS) entry which is preliminary data.</text>
</comment>
<evidence type="ECO:0000313" key="8">
    <source>
        <dbReference type="Proteomes" id="UP001059596"/>
    </source>
</evidence>
<dbReference type="GO" id="GO:0050909">
    <property type="term" value="P:sensory perception of taste"/>
    <property type="evidence" value="ECO:0007669"/>
    <property type="project" value="InterPro"/>
</dbReference>
<keyword evidence="5 6" id="KW-0472">Membrane</keyword>
<organism evidence="7 8">
    <name type="scientific">Drosophila gunungcola</name>
    <name type="common">fruit fly</name>
    <dbReference type="NCBI Taxonomy" id="103775"/>
    <lineage>
        <taxon>Eukaryota</taxon>
        <taxon>Metazoa</taxon>
        <taxon>Ecdysozoa</taxon>
        <taxon>Arthropoda</taxon>
        <taxon>Hexapoda</taxon>
        <taxon>Insecta</taxon>
        <taxon>Pterygota</taxon>
        <taxon>Neoptera</taxon>
        <taxon>Endopterygota</taxon>
        <taxon>Diptera</taxon>
        <taxon>Brachycera</taxon>
        <taxon>Muscomorpha</taxon>
        <taxon>Ephydroidea</taxon>
        <taxon>Drosophilidae</taxon>
        <taxon>Drosophila</taxon>
        <taxon>Sophophora</taxon>
    </lineage>
</organism>
<evidence type="ECO:0000256" key="3">
    <source>
        <dbReference type="ARBA" id="ARBA00022692"/>
    </source>
</evidence>
<feature type="transmembrane region" description="Helical" evidence="6">
    <location>
        <begin position="41"/>
        <end position="59"/>
    </location>
</feature>
<evidence type="ECO:0000313" key="7">
    <source>
        <dbReference type="EMBL" id="KAI8043359.1"/>
    </source>
</evidence>
<dbReference type="Pfam" id="PF08395">
    <property type="entry name" value="7tm_7"/>
    <property type="match status" value="1"/>
</dbReference>
<evidence type="ECO:0000256" key="4">
    <source>
        <dbReference type="ARBA" id="ARBA00022989"/>
    </source>
</evidence>
<reference evidence="7" key="1">
    <citation type="journal article" date="2023" name="Genome Biol. Evol.">
        <title>Long-read-based Genome Assembly of Drosophila gunungcola Reveals Fewer Chemosensory Genes in Flower-breeding Species.</title>
        <authorList>
            <person name="Negi A."/>
            <person name="Liao B.Y."/>
            <person name="Yeh S.D."/>
        </authorList>
    </citation>
    <scope>NUCLEOTIDE SEQUENCE</scope>
    <source>
        <strain evidence="7">Sukarami</strain>
    </source>
</reference>
<proteinExistence type="inferred from homology"/>
<dbReference type="Proteomes" id="UP001059596">
    <property type="component" value="Unassembled WGS sequence"/>
</dbReference>
<comment type="function">
    <text evidence="6">Gustatory receptor which mediates acceptance or avoidance behavior, depending on its substrates.</text>
</comment>
<feature type="transmembrane region" description="Helical" evidence="6">
    <location>
        <begin position="255"/>
        <end position="276"/>
    </location>
</feature>
<dbReference type="InterPro" id="IPR013604">
    <property type="entry name" value="7TM_chemorcpt"/>
</dbReference>
<keyword evidence="6" id="KW-0675">Receptor</keyword>
<keyword evidence="8" id="KW-1185">Reference proteome</keyword>
<keyword evidence="4 6" id="KW-1133">Transmembrane helix</keyword>
<feature type="transmembrane region" description="Helical" evidence="6">
    <location>
        <begin position="79"/>
        <end position="96"/>
    </location>
</feature>
<comment type="similarity">
    <text evidence="6">Belongs to the insect chemoreceptor superfamily. Gustatory receptor (GR) family.</text>
</comment>
<evidence type="ECO:0000256" key="1">
    <source>
        <dbReference type="ARBA" id="ARBA00004651"/>
    </source>
</evidence>
<keyword evidence="3 6" id="KW-0812">Transmembrane</keyword>
<evidence type="ECO:0000256" key="6">
    <source>
        <dbReference type="RuleBase" id="RU363108"/>
    </source>
</evidence>
<gene>
    <name evidence="7" type="ORF">M5D96_004688</name>
</gene>
<dbReference type="EMBL" id="JAMKOV010000002">
    <property type="protein sequence ID" value="KAI8043359.1"/>
    <property type="molecule type" value="Genomic_DNA"/>
</dbReference>
<accession>A0A9P9YUG6</accession>
<comment type="subcellular location">
    <subcellularLocation>
        <location evidence="1 6">Cell membrane</location>
        <topology evidence="1 6">Multi-pass membrane protein</topology>
    </subcellularLocation>
</comment>
<keyword evidence="2 6" id="KW-1003">Cell membrane</keyword>
<feature type="transmembrane region" description="Helical" evidence="6">
    <location>
        <begin position="134"/>
        <end position="153"/>
    </location>
</feature>
<evidence type="ECO:0000256" key="5">
    <source>
        <dbReference type="ARBA" id="ARBA00023136"/>
    </source>
</evidence>
<dbReference type="AlphaFoldDB" id="A0A9P9YUG6"/>
<feature type="transmembrane region" description="Helical" evidence="6">
    <location>
        <begin position="296"/>
        <end position="315"/>
    </location>
</feature>
<feature type="transmembrane region" description="Helical" evidence="6">
    <location>
        <begin position="165"/>
        <end position="189"/>
    </location>
</feature>
<sequence length="392" mass="45825">MVDWVSWILEAVYSYGHLIGASNFEFSWQTGRVFTAKSTTFYAIAINSLMVILYSYQWIGPTNEMNLVFGKENQLHECVVIIITGMRISGGLVTVLNRWRQRSQIMDLTRNVLRLFLNRPQPRKMARWRISTKLLTGFVTDLLQVIITLDAVGRVNSQFYMGMALQFWMSAILNLAVSQHYLIMLLILTQYQQLNCELRQVVDESRELSRNPPRQGVFMTRCCSLADRLESIAQLQSQLQSIVHQSDRVFGVQGITVYGGYYMTMVATAYLTYSILKNGYEEMHMTFKAVILSYTWWLVYYLDGALSMFVIFFVLDEHKKMMVLLEERTLFAADLDVRLEESYESFQLQVTRNPFKMEVMKLYEINRSRTMAMFASFITHSIYLIQYDMENF</sequence>